<evidence type="ECO:0000256" key="8">
    <source>
        <dbReference type="SAM" id="Coils"/>
    </source>
</evidence>
<dbReference type="RefSeq" id="WP_173747167.1">
    <property type="nucleotide sequence ID" value="NZ_JAAITA010000001.1"/>
</dbReference>
<evidence type="ECO:0000256" key="4">
    <source>
        <dbReference type="ARBA" id="ARBA00022960"/>
    </source>
</evidence>
<dbReference type="InterPro" id="IPR018044">
    <property type="entry name" value="Peptidase_S11"/>
</dbReference>
<dbReference type="GO" id="GO:0004180">
    <property type="term" value="F:carboxypeptidase activity"/>
    <property type="evidence" value="ECO:0007669"/>
    <property type="project" value="UniProtKB-KW"/>
</dbReference>
<evidence type="ECO:0000313" key="11">
    <source>
        <dbReference type="Proteomes" id="UP000822142"/>
    </source>
</evidence>
<dbReference type="InterPro" id="IPR012338">
    <property type="entry name" value="Beta-lactam/transpept-like"/>
</dbReference>
<evidence type="ECO:0000256" key="1">
    <source>
        <dbReference type="ARBA" id="ARBA00007164"/>
    </source>
</evidence>
<keyword evidence="5" id="KW-0573">Peptidoglycan synthesis</keyword>
<evidence type="ECO:0000256" key="2">
    <source>
        <dbReference type="ARBA" id="ARBA00022729"/>
    </source>
</evidence>
<keyword evidence="3" id="KW-0378">Hydrolase</keyword>
<evidence type="ECO:0000259" key="9">
    <source>
        <dbReference type="Pfam" id="PF00768"/>
    </source>
</evidence>
<evidence type="ECO:0000256" key="5">
    <source>
        <dbReference type="ARBA" id="ARBA00022984"/>
    </source>
</evidence>
<accession>A0ABX2I3Z9</accession>
<dbReference type="SUPFAM" id="SSF56601">
    <property type="entry name" value="beta-lactamase/transpeptidase-like"/>
    <property type="match status" value="1"/>
</dbReference>
<evidence type="ECO:0000313" key="10">
    <source>
        <dbReference type="EMBL" id="NSJ84685.1"/>
    </source>
</evidence>
<protein>
    <submittedName>
        <fullName evidence="10">D-alanyl-D-alanine carboxypeptidase</fullName>
    </submittedName>
</protein>
<comment type="similarity">
    <text evidence="1 7">Belongs to the peptidase S11 family.</text>
</comment>
<dbReference type="InterPro" id="IPR001967">
    <property type="entry name" value="Peptidase_S11_N"/>
</dbReference>
<keyword evidence="6" id="KW-0961">Cell wall biogenesis/degradation</keyword>
<keyword evidence="4" id="KW-0133">Cell shape</keyword>
<gene>
    <name evidence="10" type="ORF">G5A70_00480</name>
</gene>
<dbReference type="Proteomes" id="UP000822142">
    <property type="component" value="Unassembled WGS sequence"/>
</dbReference>
<keyword evidence="11" id="KW-1185">Reference proteome</keyword>
<keyword evidence="8" id="KW-0175">Coiled coil</keyword>
<dbReference type="Pfam" id="PF00768">
    <property type="entry name" value="Peptidase_S11"/>
    <property type="match status" value="1"/>
</dbReference>
<feature type="domain" description="Peptidase S11 D-alanyl-D-alanine carboxypeptidase A N-terminal" evidence="9">
    <location>
        <begin position="81"/>
        <end position="314"/>
    </location>
</feature>
<comment type="caution">
    <text evidence="10">The sequence shown here is derived from an EMBL/GenBank/DDBJ whole genome shotgun (WGS) entry which is preliminary data.</text>
</comment>
<proteinExistence type="inferred from homology"/>
<keyword evidence="2" id="KW-0732">Signal</keyword>
<organism evidence="10 11">
    <name type="scientific">Blautia hansenii</name>
    <name type="common">Ruminococcus hansenii</name>
    <dbReference type="NCBI Taxonomy" id="1322"/>
    <lineage>
        <taxon>Bacteria</taxon>
        <taxon>Bacillati</taxon>
        <taxon>Bacillota</taxon>
        <taxon>Clostridia</taxon>
        <taxon>Lachnospirales</taxon>
        <taxon>Lachnospiraceae</taxon>
        <taxon>Blautia</taxon>
    </lineage>
</organism>
<keyword evidence="10" id="KW-0121">Carboxypeptidase</keyword>
<dbReference type="PRINTS" id="PR00725">
    <property type="entry name" value="DADACBPTASE1"/>
</dbReference>
<feature type="coiled-coil region" evidence="8">
    <location>
        <begin position="34"/>
        <end position="77"/>
    </location>
</feature>
<reference evidence="10 11" key="1">
    <citation type="journal article" date="2020" name="Cell Host Microbe">
        <title>Functional and Genomic Variation between Human-Derived Isolates of Lachnospiraceae Reveals Inter- and Intra-Species Diversity.</title>
        <authorList>
            <person name="Sorbara M.T."/>
            <person name="Littmann E.R."/>
            <person name="Fontana E."/>
            <person name="Moody T.U."/>
            <person name="Kohout C.E."/>
            <person name="Gjonbalaj M."/>
            <person name="Eaton V."/>
            <person name="Seok R."/>
            <person name="Leiner I.M."/>
            <person name="Pamer E.G."/>
        </authorList>
    </citation>
    <scope>NUCLEOTIDE SEQUENCE [LARGE SCALE GENOMIC DNA]</scope>
    <source>
        <strain evidence="10 11">MSK.15.26</strain>
    </source>
</reference>
<dbReference type="EMBL" id="JAAITA010000001">
    <property type="protein sequence ID" value="NSJ84685.1"/>
    <property type="molecule type" value="Genomic_DNA"/>
</dbReference>
<name>A0ABX2I3Z9_BLAHA</name>
<dbReference type="Gene3D" id="3.40.710.10">
    <property type="entry name" value="DD-peptidase/beta-lactamase superfamily"/>
    <property type="match status" value="1"/>
</dbReference>
<dbReference type="PANTHER" id="PTHR21581:SF6">
    <property type="entry name" value="TRAFFICKING PROTEIN PARTICLE COMPLEX SUBUNIT 12"/>
    <property type="match status" value="1"/>
</dbReference>
<evidence type="ECO:0000256" key="6">
    <source>
        <dbReference type="ARBA" id="ARBA00023316"/>
    </source>
</evidence>
<dbReference type="PANTHER" id="PTHR21581">
    <property type="entry name" value="D-ALANYL-D-ALANINE CARBOXYPEPTIDASE"/>
    <property type="match status" value="1"/>
</dbReference>
<sequence>MRKEQRKKQLRRKLAIVCTCSLAGFAAIFGGISLKREYDQRQEEKLRIEREEAQKKQEEEERKAEEKRKLEERLNVKIDMNIYSKAAIVKDLKNQKVLASKSPEERIYPASMTKIMTALVAIEEFEDLDKSIVIPVDEVLALYERGASMAGFKPGESVSVRDLLYGLMLPSGADCCMALACEIAGDEAGFVQKMNAKAKELGMTNTNFVNASGLHDENHYSTVQDILVLLEYALKNETFYQVFTTRSYTTAPTQEYPEGITFESTMYEKKDSLEVTDGEILGGKTGFTSAAGLCLASLAEVEGQEYILVTAGAEGNHDTEPFHILDAENIYSQIGAAIVGE</sequence>
<evidence type="ECO:0000256" key="3">
    <source>
        <dbReference type="ARBA" id="ARBA00022801"/>
    </source>
</evidence>
<evidence type="ECO:0000256" key="7">
    <source>
        <dbReference type="RuleBase" id="RU004016"/>
    </source>
</evidence>
<keyword evidence="10" id="KW-0645">Protease</keyword>